<dbReference type="EMBL" id="VLKY01000018">
    <property type="protein sequence ID" value="TWI49233.1"/>
    <property type="molecule type" value="Genomic_DNA"/>
</dbReference>
<evidence type="ECO:0000313" key="4">
    <source>
        <dbReference type="Proteomes" id="UP000316905"/>
    </source>
</evidence>
<organism evidence="3 4">
    <name type="scientific">Pseudomonas duriflava</name>
    <dbReference type="NCBI Taxonomy" id="459528"/>
    <lineage>
        <taxon>Bacteria</taxon>
        <taxon>Pseudomonadati</taxon>
        <taxon>Pseudomonadota</taxon>
        <taxon>Gammaproteobacteria</taxon>
        <taxon>Pseudomonadales</taxon>
        <taxon>Pseudomonadaceae</taxon>
        <taxon>Pseudomonas</taxon>
    </lineage>
</organism>
<dbReference type="InterPro" id="IPR025419">
    <property type="entry name" value="DUF4142"/>
</dbReference>
<name>A0A562PXV7_9PSED</name>
<dbReference type="Gene3D" id="1.20.1260.10">
    <property type="match status" value="1"/>
</dbReference>
<evidence type="ECO:0000256" key="1">
    <source>
        <dbReference type="SAM" id="SignalP"/>
    </source>
</evidence>
<dbReference type="AlphaFoldDB" id="A0A562PXV7"/>
<keyword evidence="4" id="KW-1185">Reference proteome</keyword>
<reference evidence="3 4" key="1">
    <citation type="journal article" date="2015" name="Stand. Genomic Sci.">
        <title>Genomic Encyclopedia of Bacterial and Archaeal Type Strains, Phase III: the genomes of soil and plant-associated and newly described type strains.</title>
        <authorList>
            <person name="Whitman W.B."/>
            <person name="Woyke T."/>
            <person name="Klenk H.P."/>
            <person name="Zhou Y."/>
            <person name="Lilburn T.G."/>
            <person name="Beck B.J."/>
            <person name="De Vos P."/>
            <person name="Vandamme P."/>
            <person name="Eisen J.A."/>
            <person name="Garrity G."/>
            <person name="Hugenholtz P."/>
            <person name="Kyrpides N.C."/>
        </authorList>
    </citation>
    <scope>NUCLEOTIDE SEQUENCE [LARGE SCALE GENOMIC DNA]</scope>
    <source>
        <strain evidence="3 4">CGMCC 1.6858</strain>
    </source>
</reference>
<proteinExistence type="predicted"/>
<dbReference type="InterPro" id="IPR012347">
    <property type="entry name" value="Ferritin-like"/>
</dbReference>
<dbReference type="Proteomes" id="UP000316905">
    <property type="component" value="Unassembled WGS sequence"/>
</dbReference>
<gene>
    <name evidence="3" type="ORF">IQ22_04035</name>
</gene>
<dbReference type="PANTHER" id="PTHR38593:SF1">
    <property type="entry name" value="BLR2558 PROTEIN"/>
    <property type="match status" value="1"/>
</dbReference>
<feature type="signal peptide" evidence="1">
    <location>
        <begin position="1"/>
        <end position="24"/>
    </location>
</feature>
<feature type="chain" id="PRO_5022064627" evidence="1">
    <location>
        <begin position="25"/>
        <end position="200"/>
    </location>
</feature>
<sequence>MTLALPKKFAFTCALLLSAGTAVAQTNSENANGATSGTATSTANTGTAASANAQAMTPEGFVDDATAKGIAEIETAKLALEKSQAQDIKKFAQMMIDDHTKMNDQLRQLAQQKKLEVADNAQLMDMAKKLILQVRDESFDPAYANNQVMAHEQTIEIYRNEANNGQDQELKALAKESLPKLEAHLQQAKALQSKYAEKQQ</sequence>
<dbReference type="RefSeq" id="WP_145145166.1">
    <property type="nucleotide sequence ID" value="NZ_VLKY01000018.1"/>
</dbReference>
<dbReference type="OrthoDB" id="118677at2"/>
<evidence type="ECO:0000313" key="3">
    <source>
        <dbReference type="EMBL" id="TWI49233.1"/>
    </source>
</evidence>
<dbReference type="Pfam" id="PF13628">
    <property type="entry name" value="DUF4142"/>
    <property type="match status" value="1"/>
</dbReference>
<evidence type="ECO:0000259" key="2">
    <source>
        <dbReference type="Pfam" id="PF13628"/>
    </source>
</evidence>
<accession>A0A562PXV7</accession>
<comment type="caution">
    <text evidence="3">The sequence shown here is derived from an EMBL/GenBank/DDBJ whole genome shotgun (WGS) entry which is preliminary data.</text>
</comment>
<dbReference type="PANTHER" id="PTHR38593">
    <property type="entry name" value="BLR2558 PROTEIN"/>
    <property type="match status" value="1"/>
</dbReference>
<protein>
    <submittedName>
        <fullName evidence="3">Putative membrane protein</fullName>
    </submittedName>
</protein>
<feature type="domain" description="DUF4142" evidence="2">
    <location>
        <begin position="58"/>
        <end position="191"/>
    </location>
</feature>
<keyword evidence="1" id="KW-0732">Signal</keyword>